<keyword evidence="3" id="KW-1185">Reference proteome</keyword>
<feature type="region of interest" description="Disordered" evidence="1">
    <location>
        <begin position="69"/>
        <end position="155"/>
    </location>
</feature>
<dbReference type="EMBL" id="KN847045">
    <property type="protein sequence ID" value="KIW24971.1"/>
    <property type="molecule type" value="Genomic_DNA"/>
</dbReference>
<dbReference type="RefSeq" id="XP_016245187.1">
    <property type="nucleotide sequence ID" value="XM_016397996.1"/>
</dbReference>
<dbReference type="Proteomes" id="UP000054466">
    <property type="component" value="Unassembled WGS sequence"/>
</dbReference>
<accession>A0A0D1ZB96</accession>
<reference evidence="2 3" key="1">
    <citation type="submission" date="2015-01" db="EMBL/GenBank/DDBJ databases">
        <title>The Genome Sequence of Cladophialophora immunda CBS83496.</title>
        <authorList>
            <consortium name="The Broad Institute Genomics Platform"/>
            <person name="Cuomo C."/>
            <person name="de Hoog S."/>
            <person name="Gorbushina A."/>
            <person name="Stielow B."/>
            <person name="Teixiera M."/>
            <person name="Abouelleil A."/>
            <person name="Chapman S.B."/>
            <person name="Priest M."/>
            <person name="Young S.K."/>
            <person name="Wortman J."/>
            <person name="Nusbaum C."/>
            <person name="Birren B."/>
        </authorList>
    </citation>
    <scope>NUCLEOTIDE SEQUENCE [LARGE SCALE GENOMIC DNA]</scope>
    <source>
        <strain evidence="2 3">CBS 83496</strain>
    </source>
</reference>
<gene>
    <name evidence="2" type="ORF">PV07_10647</name>
</gene>
<sequence>MTPGSYDPNGNLLIFAFKSPSVLDPEMRVVLGPFARAVHGVRLPQSLQNAVVGEGPPARERPPRELQAAISRATARDGERAAGPLERQVGRLTAPMANNPTKPSSDAGNKASHKPGTNFSRPSQGNGSAKPRDAARKHWANLAYRALPPAGKDTK</sequence>
<evidence type="ECO:0000313" key="3">
    <source>
        <dbReference type="Proteomes" id="UP000054466"/>
    </source>
</evidence>
<proteinExistence type="predicted"/>
<dbReference type="GeneID" id="27349841"/>
<feature type="compositionally biased region" description="Polar residues" evidence="1">
    <location>
        <begin position="115"/>
        <end position="127"/>
    </location>
</feature>
<dbReference type="OrthoDB" id="4137201at2759"/>
<name>A0A0D1ZB96_9EURO</name>
<dbReference type="AlphaFoldDB" id="A0A0D1ZB96"/>
<dbReference type="HOGENOM" id="CLU_1695291_0_0_1"/>
<feature type="compositionally biased region" description="Polar residues" evidence="1">
    <location>
        <begin position="96"/>
        <end position="107"/>
    </location>
</feature>
<protein>
    <submittedName>
        <fullName evidence="2">Uncharacterized protein</fullName>
    </submittedName>
</protein>
<organism evidence="2 3">
    <name type="scientific">Cladophialophora immunda</name>
    <dbReference type="NCBI Taxonomy" id="569365"/>
    <lineage>
        <taxon>Eukaryota</taxon>
        <taxon>Fungi</taxon>
        <taxon>Dikarya</taxon>
        <taxon>Ascomycota</taxon>
        <taxon>Pezizomycotina</taxon>
        <taxon>Eurotiomycetes</taxon>
        <taxon>Chaetothyriomycetidae</taxon>
        <taxon>Chaetothyriales</taxon>
        <taxon>Herpotrichiellaceae</taxon>
        <taxon>Cladophialophora</taxon>
    </lineage>
</organism>
<evidence type="ECO:0000256" key="1">
    <source>
        <dbReference type="SAM" id="MobiDB-lite"/>
    </source>
</evidence>
<dbReference type="VEuPathDB" id="FungiDB:PV07_10647"/>
<evidence type="ECO:0000313" key="2">
    <source>
        <dbReference type="EMBL" id="KIW24971.1"/>
    </source>
</evidence>